<evidence type="ECO:0000313" key="6">
    <source>
        <dbReference type="Proteomes" id="UP000290572"/>
    </source>
</evidence>
<keyword evidence="4" id="KW-1015">Disulfide bond</keyword>
<dbReference type="Proteomes" id="UP000290572">
    <property type="component" value="Unassembled WGS sequence"/>
</dbReference>
<keyword evidence="3" id="KW-0862">Zinc</keyword>
<dbReference type="AlphaFoldDB" id="A0A498NJC7"/>
<dbReference type="PANTHER" id="PTHR11844">
    <property type="entry name" value="METALLOPROTEASE INHIBITOR"/>
    <property type="match status" value="1"/>
</dbReference>
<evidence type="ECO:0000256" key="1">
    <source>
        <dbReference type="ARBA" id="ARBA00004613"/>
    </source>
</evidence>
<dbReference type="InterPro" id="IPR001820">
    <property type="entry name" value="TIMP"/>
</dbReference>
<dbReference type="GO" id="GO:0031012">
    <property type="term" value="C:extracellular matrix"/>
    <property type="evidence" value="ECO:0007669"/>
    <property type="project" value="TreeGrafter"/>
</dbReference>
<comment type="subcellular location">
    <subcellularLocation>
        <location evidence="1">Secreted</location>
    </subcellularLocation>
</comment>
<sequence>MFFLSVGLNEQVAEGCVCTARHPQQMFCNSDIVVRAKITGKVPSKPGYTAYGIKIIETFKYANKKPFQVISHKSSCNVDLDNKEFLLSDFALYWSILFDQNASKKVSDESPESIRY</sequence>
<comment type="caution">
    <text evidence="5">The sequence shown here is derived from an EMBL/GenBank/DDBJ whole genome shotgun (WGS) entry which is preliminary data.</text>
</comment>
<feature type="binding site" evidence="3">
    <location>
        <position position="16"/>
    </location>
    <ligand>
        <name>Zn(2+)</name>
        <dbReference type="ChEBI" id="CHEBI:29105"/>
        <note>ligand shared with metalloproteinase partner</note>
    </ligand>
</feature>
<keyword evidence="3" id="KW-0479">Metal-binding</keyword>
<reference evidence="5 6" key="1">
    <citation type="submission" date="2018-03" db="EMBL/GenBank/DDBJ databases">
        <title>Draft genome sequence of Rohu Carp (Labeo rohita).</title>
        <authorList>
            <person name="Das P."/>
            <person name="Kushwaha B."/>
            <person name="Joshi C.G."/>
            <person name="Kumar D."/>
            <person name="Nagpure N.S."/>
            <person name="Sahoo L."/>
            <person name="Das S.P."/>
            <person name="Bit A."/>
            <person name="Patnaik S."/>
            <person name="Meher P.K."/>
            <person name="Jayasankar P."/>
            <person name="Koringa P.G."/>
            <person name="Patel N.V."/>
            <person name="Hinsu A.T."/>
            <person name="Kumar R."/>
            <person name="Pandey M."/>
            <person name="Agarwal S."/>
            <person name="Srivastava S."/>
            <person name="Singh M."/>
            <person name="Iquebal M.A."/>
            <person name="Jaiswal S."/>
            <person name="Angadi U.B."/>
            <person name="Kumar N."/>
            <person name="Raza M."/>
            <person name="Shah T.M."/>
            <person name="Rai A."/>
            <person name="Jena J.K."/>
        </authorList>
    </citation>
    <scope>NUCLEOTIDE SEQUENCE [LARGE SCALE GENOMIC DNA]</scope>
    <source>
        <strain evidence="5">DASCIFA01</strain>
        <tissue evidence="5">Testis</tissue>
    </source>
</reference>
<evidence type="ECO:0000256" key="3">
    <source>
        <dbReference type="PIRSR" id="PIRSR601820-1"/>
    </source>
</evidence>
<keyword evidence="6" id="KW-1185">Reference proteome</keyword>
<accession>A0A498NJC7</accession>
<dbReference type="Pfam" id="PF00965">
    <property type="entry name" value="TIMP"/>
    <property type="match status" value="1"/>
</dbReference>
<dbReference type="PANTHER" id="PTHR11844:SF25">
    <property type="entry name" value="NTR DOMAIN-CONTAINING PROTEIN"/>
    <property type="match status" value="1"/>
</dbReference>
<dbReference type="GO" id="GO:0051045">
    <property type="term" value="P:negative regulation of membrane protein ectodomain proteolysis"/>
    <property type="evidence" value="ECO:0007669"/>
    <property type="project" value="TreeGrafter"/>
</dbReference>
<evidence type="ECO:0000256" key="4">
    <source>
        <dbReference type="PIRSR" id="PIRSR601820-3"/>
    </source>
</evidence>
<gene>
    <name evidence="5" type="ORF">ROHU_016598</name>
</gene>
<dbReference type="GO" id="GO:0008191">
    <property type="term" value="F:metalloendopeptidase inhibitor activity"/>
    <property type="evidence" value="ECO:0007669"/>
    <property type="project" value="InterPro"/>
</dbReference>
<dbReference type="EMBL" id="QBIY01011430">
    <property type="protein sequence ID" value="RXN31963.1"/>
    <property type="molecule type" value="Genomic_DNA"/>
</dbReference>
<evidence type="ECO:0000313" key="5">
    <source>
        <dbReference type="EMBL" id="RXN31963.1"/>
    </source>
</evidence>
<feature type="disulfide bond" evidence="4">
    <location>
        <begin position="16"/>
        <end position="76"/>
    </location>
</feature>
<dbReference type="GO" id="GO:0002020">
    <property type="term" value="F:protease binding"/>
    <property type="evidence" value="ECO:0007669"/>
    <property type="project" value="TreeGrafter"/>
</dbReference>
<proteinExistence type="predicted"/>
<evidence type="ECO:0000256" key="2">
    <source>
        <dbReference type="ARBA" id="ARBA00022525"/>
    </source>
</evidence>
<name>A0A498NJC7_LABRO</name>
<organism evidence="5 6">
    <name type="scientific">Labeo rohita</name>
    <name type="common">Indian major carp</name>
    <name type="synonym">Cyprinus rohita</name>
    <dbReference type="NCBI Taxonomy" id="84645"/>
    <lineage>
        <taxon>Eukaryota</taxon>
        <taxon>Metazoa</taxon>
        <taxon>Chordata</taxon>
        <taxon>Craniata</taxon>
        <taxon>Vertebrata</taxon>
        <taxon>Euteleostomi</taxon>
        <taxon>Actinopterygii</taxon>
        <taxon>Neopterygii</taxon>
        <taxon>Teleostei</taxon>
        <taxon>Ostariophysi</taxon>
        <taxon>Cypriniformes</taxon>
        <taxon>Cyprinidae</taxon>
        <taxon>Labeoninae</taxon>
        <taxon>Labeonini</taxon>
        <taxon>Labeo</taxon>
    </lineage>
</organism>
<protein>
    <submittedName>
        <fullName evidence="5">Metallo ase inhibitor 3-like protein</fullName>
    </submittedName>
</protein>
<dbReference type="GO" id="GO:0005615">
    <property type="term" value="C:extracellular space"/>
    <property type="evidence" value="ECO:0007669"/>
    <property type="project" value="TreeGrafter"/>
</dbReference>
<dbReference type="GO" id="GO:0046872">
    <property type="term" value="F:metal ion binding"/>
    <property type="evidence" value="ECO:0007669"/>
    <property type="project" value="UniProtKB-KW"/>
</dbReference>
<dbReference type="STRING" id="84645.A0A498NJC7"/>
<dbReference type="InterPro" id="IPR008993">
    <property type="entry name" value="TIMP-like_OB-fold"/>
</dbReference>
<dbReference type="Gene3D" id="2.40.50.120">
    <property type="match status" value="1"/>
</dbReference>
<dbReference type="SUPFAM" id="SSF50242">
    <property type="entry name" value="TIMP-like"/>
    <property type="match status" value="1"/>
</dbReference>
<keyword evidence="2" id="KW-0964">Secreted</keyword>